<protein>
    <submittedName>
        <fullName evidence="2">Uncharacterized protein</fullName>
    </submittedName>
</protein>
<evidence type="ECO:0000313" key="3">
    <source>
        <dbReference type="Proteomes" id="UP000626109"/>
    </source>
</evidence>
<feature type="compositionally biased region" description="Basic and acidic residues" evidence="1">
    <location>
        <begin position="385"/>
        <end position="394"/>
    </location>
</feature>
<evidence type="ECO:0000313" key="2">
    <source>
        <dbReference type="EMBL" id="CAE8649834.1"/>
    </source>
</evidence>
<evidence type="ECO:0000256" key="1">
    <source>
        <dbReference type="SAM" id="MobiDB-lite"/>
    </source>
</evidence>
<feature type="compositionally biased region" description="Low complexity" evidence="1">
    <location>
        <begin position="3224"/>
        <end position="3235"/>
    </location>
</feature>
<feature type="region of interest" description="Disordered" evidence="1">
    <location>
        <begin position="2976"/>
        <end position="3031"/>
    </location>
</feature>
<feature type="compositionally biased region" description="Polar residues" evidence="1">
    <location>
        <begin position="2985"/>
        <end position="2994"/>
    </location>
</feature>
<feature type="region of interest" description="Disordered" evidence="1">
    <location>
        <begin position="2522"/>
        <end position="2545"/>
    </location>
</feature>
<name>A0A813II86_POLGL</name>
<feature type="compositionally biased region" description="Acidic residues" evidence="1">
    <location>
        <begin position="341"/>
        <end position="358"/>
    </location>
</feature>
<proteinExistence type="predicted"/>
<feature type="compositionally biased region" description="Polar residues" evidence="1">
    <location>
        <begin position="3192"/>
        <end position="3202"/>
    </location>
</feature>
<feature type="compositionally biased region" description="Low complexity" evidence="1">
    <location>
        <begin position="3159"/>
        <end position="3180"/>
    </location>
</feature>
<feature type="compositionally biased region" description="Basic residues" evidence="1">
    <location>
        <begin position="407"/>
        <end position="419"/>
    </location>
</feature>
<accession>A0A813II86</accession>
<feature type="region of interest" description="Disordered" evidence="1">
    <location>
        <begin position="3061"/>
        <end position="3107"/>
    </location>
</feature>
<feature type="region of interest" description="Disordered" evidence="1">
    <location>
        <begin position="1676"/>
        <end position="1702"/>
    </location>
</feature>
<feature type="region of interest" description="Disordered" evidence="1">
    <location>
        <begin position="4019"/>
        <end position="4044"/>
    </location>
</feature>
<comment type="caution">
    <text evidence="2">The sequence shown here is derived from an EMBL/GenBank/DDBJ whole genome shotgun (WGS) entry which is preliminary data.</text>
</comment>
<feature type="region of interest" description="Disordered" evidence="1">
    <location>
        <begin position="3147"/>
        <end position="3247"/>
    </location>
</feature>
<feature type="compositionally biased region" description="Low complexity" evidence="1">
    <location>
        <begin position="51"/>
        <end position="62"/>
    </location>
</feature>
<dbReference type="EMBL" id="CAJNNW010008219">
    <property type="protein sequence ID" value="CAE8649834.1"/>
    <property type="molecule type" value="Genomic_DNA"/>
</dbReference>
<feature type="compositionally biased region" description="Low complexity" evidence="1">
    <location>
        <begin position="3203"/>
        <end position="3216"/>
    </location>
</feature>
<reference evidence="2" key="1">
    <citation type="submission" date="2021-02" db="EMBL/GenBank/DDBJ databases">
        <authorList>
            <person name="Dougan E. K."/>
            <person name="Rhodes N."/>
            <person name="Thang M."/>
            <person name="Chan C."/>
        </authorList>
    </citation>
    <scope>NUCLEOTIDE SEQUENCE</scope>
</reference>
<feature type="region of interest" description="Disordered" evidence="1">
    <location>
        <begin position="3930"/>
        <end position="3949"/>
    </location>
</feature>
<dbReference type="Proteomes" id="UP000626109">
    <property type="component" value="Unassembled WGS sequence"/>
</dbReference>
<feature type="region of interest" description="Disordered" evidence="1">
    <location>
        <begin position="338"/>
        <end position="428"/>
    </location>
</feature>
<organism evidence="2 3">
    <name type="scientific">Polarella glacialis</name>
    <name type="common">Dinoflagellate</name>
    <dbReference type="NCBI Taxonomy" id="89957"/>
    <lineage>
        <taxon>Eukaryota</taxon>
        <taxon>Sar</taxon>
        <taxon>Alveolata</taxon>
        <taxon>Dinophyceae</taxon>
        <taxon>Suessiales</taxon>
        <taxon>Suessiaceae</taxon>
        <taxon>Polarella</taxon>
    </lineage>
</organism>
<feature type="region of interest" description="Disordered" evidence="1">
    <location>
        <begin position="3963"/>
        <end position="3982"/>
    </location>
</feature>
<feature type="region of interest" description="Disordered" evidence="1">
    <location>
        <begin position="41"/>
        <end position="67"/>
    </location>
</feature>
<feature type="region of interest" description="Disordered" evidence="1">
    <location>
        <begin position="1234"/>
        <end position="1256"/>
    </location>
</feature>
<sequence length="4225" mass="464888">MHPGNFCPPNPDGKGWLVGPYIPNRPPAQFPLPFRLQCRGLTGSGPARQENNNNDNINNNNNKSTPSWSEWREVEAYHFVKCRVSDKQPSQRLASSWASRGTAEADQEDCLDPAQDPMGLLTGDWAMYVSGLDLAIEDGTWTGLTQLRWVSSRAEGRVSAASATLCSRVAPPAFAPAARHVVVNCSSGSVRGHQGDIEAARTSKGGKDELVVHELRHVARLSWQLDARAPSFFFLQWFVIRYKELPPGKSADACEWRELQPAPLADVCDATDLAEGATTPLPAATFTFDVAAVPLLRFHHYIFSVQVRTPEHDSPWSKASDPLHLMLPEVLPRAVALKEEDPTEVGSEEWSEESEGPDGSDAGPQGGARRQGMEPEAEEAPNLEPEAREAEDVNSRGSAKVPGSEGKRRRRARGARRKPPASLLEAQVRCSEQDASSWSVELSWRPFPLAEGGAEAFPPLLALPVEFQLCYFVLSERPVAKVKAEDKDSSGQQGRVQGWAVEASDATLAKQREAATVCLEGWVQPSELVVTRSLPRSRLPPLRCDVRLFLRCRCLPITGPQWSRLSLAVDLRSLPRQMTLPLPVPRQLSCAELQQLGIPSDYGTSGSDASGKELGAGDFWALLSIPAFSQEFSGAKLRQTGEDLLELDGPHATSAHYVLQYRKYDQEVEGSSSDPAQEHNWHEVPDVKLVPSVADKGESDVRVFLAAGLDPELVSREPGQAAMVTFRLGSCLRSHFGFASQVAPVSPLPPPSSPGVAAKWVDSPALDGVRVRATAQCDKLSLSYQMRFRLSSADPADPASWVIHDESPLARGTTGEEQLRISAPAPVHMLAYHSEYCFGLRVASLTRFSLWSEDSAPFRLSLEHNGMCPKESRAADALEHEEVSAEEARGLELVLLGRQERHNSRCAAADVSWPPLVFSPGVYGDEAPELTIEYRLRWRRKVARHNDSAALCAVLEELRASHPQGDEWCGEGQDLQDLELDAITPVGLCTPDPDHGLQDIAGRGYAGDITKQACGRPDFTPWQLGAIVPAQASGSGGVDRCVCALTFLQLGCEYEVAVDWRWRRIGDVFWMPAYPSHRFEVPSCPQPPPVLRPLPVLPKVWDRHLELRELGNYALFQWPFARPPVSRIFLAPTGQGISDEVLLDPASHCDFAVQCRPRGPWKQSEEEEADGVWVTCEASFMLLSGKAACLVQWPRRPAEAPALVDISELPEQPLSGLADAESFAQSEASLRSRLAEGAASPEVRRTSGPAAAVSHGLPVPAARSNWHAKDEPRPEPTPAFGELGADELEFRLVRSSDCEVSPGLACAILAPPAPEGVSCCLKMLRPHSTLALLLRFRGLATEGYTAAPREYQVMIQEIGPGQAVLKERLLPPMRLPLERVAEAYPGARELLDFLGAQEPPTERGELGEDFAAARSGGEVARQLGPLEFEHLLSFRELCYGKRYRLAVRWLTLWRVSDWSSTAEARIQLAPPSAQSASALQVKTLEPLELPVHLAVGGPRKGGGSEEADATFQPPALACRAELCWPPFRVQLWGGGRMEYQLERRCLLCDRRADTGGAAPRSDEGQLEATPWELVGSVLTEIEDATGEGVRPAGDHLTEEAPLEEVAQVFLQELYSRLAAALGSGRADAKERKLQFQASELLPSNCYQFRLRARLLFHPASGHESEWSAPLDSDWHRTDLDVQEPSPPREAVAPDPPPPELLEDGSTLLVFDHLPIRELERPSGCALPPAPYTLQVRGATASEEADWLPVDSRPLGGDDIFRFIVNSQNLQLYFDSGAVFRLWRCLSPEGSSDGPHSKEKDARVRHFSGLASVPSKPIAVRCSHFARPPTVSLVYALNPDLARDRAVKEEAAEDCEVASRFEDPPPSLNLRFDWSVKVPGNSALASTQRHQVRYRRVRPAPAAEWAERWQALEPFEQPTDAHSADVRHELPVAGPRFLFGADYEASVRMGTQQRWGDWCLPVPVSLAVRPPQPSPSGKLTSDFVHLQDGTRFFKLSWPAFRPHPLCVYIEYRIRMTRITRYRWADRLSKEMLERSEESMAAQQRLHVVGTIRRRVPRSPGPVPPDGDVETEEPPEMMEFVYDVAADPECGYQFFVDAKHEHCSELQSRLMDEDEDEEILGGEGEKWSQALESRELVAPPMARNWFVPEQVPLEVVPAVTGQERLRLRAPFPMSLGESSIDSLKISDPTNHVVLVFAPWNTAAEASRWPHRLEYSPYLPSANPGRLMLPGDISEDVVEWHTPSTIQYISEDREHDSTYLSPDDGPSAVDFAVVSGFDYEIWDKEIARLGVDLKRTQALGLFVRIRCVREGGPECMQLASNPSKPIQLCVPAPSCGPSVAVWCAAGRFVAILWWPSIAAEAAGEDKNLDFSTHLHQVRMRRPMYDLDAGWIVGPTQKTVAPVMLPKSDDSGMRSLHAWDLCQLFDESMMPEELLSEAIPPQPTGALPDSAPLTFEFCVRVSNGCRWSEWSPESDPVSFAREPGIVADADYQVRELGKLLKPGEDTVCPARQVDPELSSLRKQLTDLPDGEVEPPRWVSVSRPPKPSQVHGMSIMDAAAAATARMTQFVVSWPNFPPHVFSEPEVHRMPVLESLVKTGALPEYQPPLLVYRLNVWLVGSAPDAAPIMDLPEPVPTTLKFGSQNDLDAGGVIGNSAEAASTTASANGDVLYRQFDLPPSAFTDVPDGFDGDMPPASSLSWVLPALLPDRTFRCSVEARFQTLTGMEWWTPLMQSGEFVTERVPPPPPPEIAPICELGTPEYQKLASRTVPGSSAFVVVRWPWSVDGKPLDLLRNASHVLEYCTSTARPGLRDPTTKPAATAEGETALAGRPLGPWREAKAQQIWFANFETNKVFHEMPFEARYEANWVPVLVASGLYVSGAAAAAAAPSAEEGECDFVHLRWRYRASPADIAVTPAALHFSAATLPVRTRVASPVEAPLWKLGLPDGSSRLGAWLTWHAWSGATRHQFSFRVLHKKRRKRHSLLRAPAPQSDSESSAGSQEGRRSIYRSKTSVAIDKPAGQKKGISRSKTLGAVDKPAGQNEELEVVTGWIEVAPITDDIKRQRLHGDAGQGSQELPAAPSVHSVGAEEEQEQESLTVEPAPTPAPADVPPLSEDKLLAKYVRRLPPNEWNSFLWRHYRNQDEFWNPVEKPKYSEVQGSGGSVSGKQSLASGMRSEATARSSRSRSVSRDRRPSGGTRASRTSVSPTGSEASSAAGSGARRSVSEGRRSVSGIRRSISQSRGKRGSNTDAPFRLGPNSFVEWRVRVSDGFGWSGWSPASEPMFIVPPVPTLSSTVHMNFSRREPTIARIAWAACQLEEEYHKVVGSIEYMVYITSDENPPKSFAQEEANFDVEKLFRQGVMMSEGVCGIVEPWTAPKDEKQPPPYDFETLFSDRSERRLVGKFLHRDARPTILSKTELRSLPVSGFELVVSGLKPQCLHRVSVVARCATSGLDEPEWQRLKISSSHPLRWSDPHNSLPLMTPRVPPPLLVPEPIPPIPEGRFGRFLHTPVVLVRCPMFRKVNKDDFDKDHKVVIDVRPAGAKDEDYRQVPMENSVYCEPDGNGPCRLIYNLPFMHAEVRARNTTMNDISAATPAFFAVPPLVLEGRRGPKVQLVVGEDGALSVQLFCTTRCLPQQQPRLVQIALRRHAVDTPAVELPSFEITAGNRLEEAPASAVVATGEAFERLVAEAEVKAANRRQAAEEAGPGAAASRTSSSQRARNSCPFVCRCCFRPLDSKASPVPFGPLTQARLANVRSALEDGAIHLDDVPRYRGPDDELRQLRVPHVSEVGQHEGAAGFSARKAPGPCGCRDVYILKELPVDGEQLRHGTTYVFRLRILDGLLWSPWTDFSDPLPVLVPPPRPPLPLQDVLMPAPPPLVEVMLVRDALAVATAASMDHLDGGGHTSDLRLRLRWPQFEGRMQEVEYRVLMWALSPEQRQRASGSRRATDGKGRTRLPPVVGVQTFVTSASFPSHPPVQMDDSGASPRNVRAGEAEKYGPAAGTAMPRAVKSKVASDAPQVIAHIRPFDPPARGPSGFKHTPKQQSRGKTLDQVPDKVSGLGDFLDAEVSVLAVPAGYGYVFAVESKHSRGACGNLGEWSAPLFSKLVEFAGQERHLRVEVDARFGTLLFKGQVYTDPKPANKQLIMEAGAVSFADEHRDLPKAAPLLAQPGGENPWPHGASPTRFVTRSRNRTVYSERLPELTGDAAAWDHNMSQVNQMLEERPKDDDFREH</sequence>
<gene>
    <name evidence="2" type="ORF">PGLA2088_LOCUS7778</name>
</gene>